<proteinExistence type="predicted"/>
<reference evidence="8 9" key="1">
    <citation type="journal article" date="2024" name="Science">
        <title>Giant polyketide synthase enzymes in the biosynthesis of giant marine polyether toxins.</title>
        <authorList>
            <person name="Fallon T.R."/>
            <person name="Shende V.V."/>
            <person name="Wierzbicki I.H."/>
            <person name="Pendleton A.L."/>
            <person name="Watervoot N.F."/>
            <person name="Auber R.P."/>
            <person name="Gonzalez D.J."/>
            <person name="Wisecaver J.H."/>
            <person name="Moore B.S."/>
        </authorList>
    </citation>
    <scope>NUCLEOTIDE SEQUENCE [LARGE SCALE GENOMIC DNA]</scope>
    <source>
        <strain evidence="8 9">12B1</strain>
    </source>
</reference>
<organism evidence="8 9">
    <name type="scientific">Prymnesium parvum</name>
    <name type="common">Toxic golden alga</name>
    <dbReference type="NCBI Taxonomy" id="97485"/>
    <lineage>
        <taxon>Eukaryota</taxon>
        <taxon>Haptista</taxon>
        <taxon>Haptophyta</taxon>
        <taxon>Prymnesiophyceae</taxon>
        <taxon>Prymnesiales</taxon>
        <taxon>Prymnesiaceae</taxon>
        <taxon>Prymnesium</taxon>
    </lineage>
</organism>
<evidence type="ECO:0000259" key="7">
    <source>
        <dbReference type="PROSITE" id="PS50192"/>
    </source>
</evidence>
<evidence type="ECO:0000256" key="5">
    <source>
        <dbReference type="ARBA" id="ARBA00023136"/>
    </source>
</evidence>
<evidence type="ECO:0000256" key="3">
    <source>
        <dbReference type="ARBA" id="ARBA00022692"/>
    </source>
</evidence>
<dbReference type="AlphaFoldDB" id="A0AB34K7R4"/>
<dbReference type="EMBL" id="JBGBPQ010000002">
    <property type="protein sequence ID" value="KAL1528700.1"/>
    <property type="molecule type" value="Genomic_DNA"/>
</dbReference>
<evidence type="ECO:0000313" key="8">
    <source>
        <dbReference type="EMBL" id="KAL1528700.1"/>
    </source>
</evidence>
<sequence length="116" mass="12844">MSLRGARVHDDDDDDFYGVGSTETQKLLLKEQDATIRGLAASVQRVQGMALLVNEELSAQNRLIDDIDENVDRTDSKMKGLHRKLTLLANDRDSGKYCVIACLLIVLAILIFLVLG</sequence>
<dbReference type="GO" id="GO:0016020">
    <property type="term" value="C:membrane"/>
    <property type="evidence" value="ECO:0007669"/>
    <property type="project" value="UniProtKB-SubCell"/>
</dbReference>
<dbReference type="Gene3D" id="1.20.5.110">
    <property type="match status" value="1"/>
</dbReference>
<evidence type="ECO:0000256" key="4">
    <source>
        <dbReference type="ARBA" id="ARBA00022989"/>
    </source>
</evidence>
<dbReference type="SMART" id="SM00397">
    <property type="entry name" value="t_SNARE"/>
    <property type="match status" value="1"/>
</dbReference>
<gene>
    <name evidence="8" type="ORF">AB1Y20_010034</name>
</gene>
<keyword evidence="2" id="KW-0813">Transport</keyword>
<dbReference type="InterPro" id="IPR000727">
    <property type="entry name" value="T_SNARE_dom"/>
</dbReference>
<dbReference type="GO" id="GO:0012505">
    <property type="term" value="C:endomembrane system"/>
    <property type="evidence" value="ECO:0007669"/>
    <property type="project" value="UniProtKB-ARBA"/>
</dbReference>
<feature type="domain" description="T-SNARE coiled-coil homology" evidence="7">
    <location>
        <begin position="26"/>
        <end position="88"/>
    </location>
</feature>
<keyword evidence="9" id="KW-1185">Reference proteome</keyword>
<dbReference type="GO" id="GO:0005737">
    <property type="term" value="C:cytoplasm"/>
    <property type="evidence" value="ECO:0007669"/>
    <property type="project" value="UniProtKB-ARBA"/>
</dbReference>
<evidence type="ECO:0000256" key="6">
    <source>
        <dbReference type="SAM" id="Phobius"/>
    </source>
</evidence>
<comment type="subcellular location">
    <subcellularLocation>
        <location evidence="1">Membrane</location>
        <topology evidence="1">Single-pass membrane protein</topology>
    </subcellularLocation>
</comment>
<feature type="transmembrane region" description="Helical" evidence="6">
    <location>
        <begin position="97"/>
        <end position="115"/>
    </location>
</feature>
<accession>A0AB34K7R4</accession>
<comment type="caution">
    <text evidence="8">The sequence shown here is derived from an EMBL/GenBank/DDBJ whole genome shotgun (WGS) entry which is preliminary data.</text>
</comment>
<evidence type="ECO:0000256" key="1">
    <source>
        <dbReference type="ARBA" id="ARBA00004167"/>
    </source>
</evidence>
<dbReference type="CDD" id="cd15841">
    <property type="entry name" value="SNARE_Qc"/>
    <property type="match status" value="1"/>
</dbReference>
<keyword evidence="5 6" id="KW-0472">Membrane</keyword>
<dbReference type="PANTHER" id="PTHR12791">
    <property type="entry name" value="GOLGI SNARE BET1-RELATED"/>
    <property type="match status" value="1"/>
</dbReference>
<dbReference type="Proteomes" id="UP001515480">
    <property type="component" value="Unassembled WGS sequence"/>
</dbReference>
<dbReference type="Pfam" id="PF05739">
    <property type="entry name" value="SNARE"/>
    <property type="match status" value="1"/>
</dbReference>
<dbReference type="PROSITE" id="PS50192">
    <property type="entry name" value="T_SNARE"/>
    <property type="match status" value="1"/>
</dbReference>
<keyword evidence="4 6" id="KW-1133">Transmembrane helix</keyword>
<keyword evidence="3 6" id="KW-0812">Transmembrane</keyword>
<evidence type="ECO:0000313" key="9">
    <source>
        <dbReference type="Proteomes" id="UP001515480"/>
    </source>
</evidence>
<name>A0AB34K7R4_PRYPA</name>
<dbReference type="SUPFAM" id="SSF58038">
    <property type="entry name" value="SNARE fusion complex"/>
    <property type="match status" value="1"/>
</dbReference>
<evidence type="ECO:0000256" key="2">
    <source>
        <dbReference type="ARBA" id="ARBA00022448"/>
    </source>
</evidence>
<protein>
    <recommendedName>
        <fullName evidence="7">t-SNARE coiled-coil homology domain-containing protein</fullName>
    </recommendedName>
</protein>